<gene>
    <name evidence="7" type="ORF">G3T37_08965</name>
</gene>
<feature type="transmembrane region" description="Helical" evidence="5">
    <location>
        <begin position="65"/>
        <end position="86"/>
    </location>
</feature>
<organism evidence="7 8">
    <name type="scientific">Galbitalea soli</name>
    <dbReference type="NCBI Taxonomy" id="1268042"/>
    <lineage>
        <taxon>Bacteria</taxon>
        <taxon>Bacillati</taxon>
        <taxon>Actinomycetota</taxon>
        <taxon>Actinomycetes</taxon>
        <taxon>Micrococcales</taxon>
        <taxon>Microbacteriaceae</taxon>
        <taxon>Galbitalea</taxon>
    </lineage>
</organism>
<evidence type="ECO:0000256" key="3">
    <source>
        <dbReference type="ARBA" id="ARBA00022989"/>
    </source>
</evidence>
<feature type="transmembrane region" description="Helical" evidence="5">
    <location>
        <begin position="315"/>
        <end position="333"/>
    </location>
</feature>
<dbReference type="InterPro" id="IPR005828">
    <property type="entry name" value="MFS_sugar_transport-like"/>
</dbReference>
<feature type="transmembrane region" description="Helical" evidence="5">
    <location>
        <begin position="442"/>
        <end position="463"/>
    </location>
</feature>
<feature type="transmembrane region" description="Helical" evidence="5">
    <location>
        <begin position="375"/>
        <end position="396"/>
    </location>
</feature>
<dbReference type="PROSITE" id="PS50850">
    <property type="entry name" value="MFS"/>
    <property type="match status" value="1"/>
</dbReference>
<feature type="domain" description="Major facilitator superfamily (MFS) profile" evidence="6">
    <location>
        <begin position="25"/>
        <end position="466"/>
    </location>
</feature>
<dbReference type="PANTHER" id="PTHR23508">
    <property type="entry name" value="CARBOXYLIC ACID TRANSPORTER PROTEIN HOMOLOG"/>
    <property type="match status" value="1"/>
</dbReference>
<name>A0A7C9PNE1_9MICO</name>
<feature type="transmembrane region" description="Helical" evidence="5">
    <location>
        <begin position="188"/>
        <end position="207"/>
    </location>
</feature>
<evidence type="ECO:0000256" key="2">
    <source>
        <dbReference type="ARBA" id="ARBA00022692"/>
    </source>
</evidence>
<dbReference type="GO" id="GO:0005886">
    <property type="term" value="C:plasma membrane"/>
    <property type="evidence" value="ECO:0007669"/>
    <property type="project" value="UniProtKB-SubCell"/>
</dbReference>
<comment type="caution">
    <text evidence="7">The sequence shown here is derived from an EMBL/GenBank/DDBJ whole genome shotgun (WGS) entry which is preliminary data.</text>
</comment>
<dbReference type="SUPFAM" id="SSF103473">
    <property type="entry name" value="MFS general substrate transporter"/>
    <property type="match status" value="1"/>
</dbReference>
<proteinExistence type="predicted"/>
<protein>
    <submittedName>
        <fullName evidence="7">MFS transporter</fullName>
    </submittedName>
</protein>
<sequence length="483" mass="52484">MSSSVETHRSTGATRSLVPARMDRLPWTRFHWSVVIGLGVSWILDGLEIQIVANAGFASEFHMNAAQVGWLGTTYLVGQVVGSLVFGRLADRLGRKKLFILTLLIYLLGSGIAGLAPAVWFLFVFRFVAGLGIGGEYAAINSAIDELIPSKYRGHVDIAINGTYWGGAALGAAANVLLLNTSNFDVNIGWRIGFFIGPVLGLAIIFLRRSIPESPRWLMTHGREQEAEQTVDEIERRVTADGHTLDEVPDDRAIEVTATDRIPFATIMHVLFRTYPRRTLVGATMMITQSFLYNAIFFTYALVLENFYSVPVATTALYFFPFAIGNLAGPLVLGRLFDSWGRRKMIFLTYGLAGAVLAVSAAMFSAGVLTATTQTIFWCVAFFFASAGASSAYLTVSEIFPLEVRSQAISYFFSIAQIFGASAPFTYGLLIGDGHSRGPLTAGYYLGAGIMIVGGVVALIFGVNAERQSLESVTEPLSVVKRD</sequence>
<keyword evidence="2 5" id="KW-0812">Transmembrane</keyword>
<feature type="transmembrane region" description="Helical" evidence="5">
    <location>
        <begin position="408"/>
        <end position="430"/>
    </location>
</feature>
<dbReference type="InterPro" id="IPR036259">
    <property type="entry name" value="MFS_trans_sf"/>
</dbReference>
<evidence type="ECO:0000313" key="8">
    <source>
        <dbReference type="Proteomes" id="UP000479756"/>
    </source>
</evidence>
<keyword evidence="4 5" id="KW-0472">Membrane</keyword>
<dbReference type="Proteomes" id="UP000479756">
    <property type="component" value="Unassembled WGS sequence"/>
</dbReference>
<evidence type="ECO:0000256" key="1">
    <source>
        <dbReference type="ARBA" id="ARBA00004651"/>
    </source>
</evidence>
<dbReference type="GO" id="GO:0046943">
    <property type="term" value="F:carboxylic acid transmembrane transporter activity"/>
    <property type="evidence" value="ECO:0007669"/>
    <property type="project" value="TreeGrafter"/>
</dbReference>
<accession>A0A7C9PNE1</accession>
<feature type="transmembrane region" description="Helical" evidence="5">
    <location>
        <begin position="280"/>
        <end position="303"/>
    </location>
</feature>
<evidence type="ECO:0000259" key="6">
    <source>
        <dbReference type="PROSITE" id="PS50850"/>
    </source>
</evidence>
<dbReference type="CDD" id="cd17316">
    <property type="entry name" value="MFS_SV2_like"/>
    <property type="match status" value="1"/>
</dbReference>
<dbReference type="Pfam" id="PF00083">
    <property type="entry name" value="Sugar_tr"/>
    <property type="match status" value="1"/>
</dbReference>
<feature type="transmembrane region" description="Helical" evidence="5">
    <location>
        <begin position="345"/>
        <end position="369"/>
    </location>
</feature>
<evidence type="ECO:0000313" key="7">
    <source>
        <dbReference type="EMBL" id="NEM91487.1"/>
    </source>
</evidence>
<feature type="transmembrane region" description="Helical" evidence="5">
    <location>
        <begin position="98"/>
        <end position="123"/>
    </location>
</feature>
<evidence type="ECO:0000256" key="4">
    <source>
        <dbReference type="ARBA" id="ARBA00023136"/>
    </source>
</evidence>
<dbReference type="AlphaFoldDB" id="A0A7C9PNE1"/>
<dbReference type="InterPro" id="IPR020846">
    <property type="entry name" value="MFS_dom"/>
</dbReference>
<evidence type="ECO:0000256" key="5">
    <source>
        <dbReference type="SAM" id="Phobius"/>
    </source>
</evidence>
<comment type="subcellular location">
    <subcellularLocation>
        <location evidence="1">Cell membrane</location>
        <topology evidence="1">Multi-pass membrane protein</topology>
    </subcellularLocation>
</comment>
<dbReference type="PANTHER" id="PTHR23508:SF10">
    <property type="entry name" value="CARBOXYLIC ACID TRANSPORTER PROTEIN HOMOLOG"/>
    <property type="match status" value="1"/>
</dbReference>
<keyword evidence="3 5" id="KW-1133">Transmembrane helix</keyword>
<dbReference type="Gene3D" id="1.20.1250.20">
    <property type="entry name" value="MFS general substrate transporter like domains"/>
    <property type="match status" value="1"/>
</dbReference>
<reference evidence="7 8" key="1">
    <citation type="journal article" date="2014" name="Int. J. Syst. Evol. Microbiol.">
        <title>Description of Galbitalea soli gen. nov., sp. nov., and Frondihabitans sucicola sp. nov.</title>
        <authorList>
            <person name="Kim S.J."/>
            <person name="Lim J.M."/>
            <person name="Ahn J.H."/>
            <person name="Weon H.Y."/>
            <person name="Hamada M."/>
            <person name="Suzuki K."/>
            <person name="Ahn T.Y."/>
            <person name="Kwon S.W."/>
        </authorList>
    </citation>
    <scope>NUCLEOTIDE SEQUENCE [LARGE SCALE GENOMIC DNA]</scope>
    <source>
        <strain evidence="7 8">NBRC 108727</strain>
    </source>
</reference>
<keyword evidence="8" id="KW-1185">Reference proteome</keyword>
<dbReference type="EMBL" id="JAAGWZ010000002">
    <property type="protein sequence ID" value="NEM91487.1"/>
    <property type="molecule type" value="Genomic_DNA"/>
</dbReference>
<dbReference type="RefSeq" id="WP_163473238.1">
    <property type="nucleotide sequence ID" value="NZ_JAAGWZ010000002.1"/>
</dbReference>
<feature type="transmembrane region" description="Helical" evidence="5">
    <location>
        <begin position="30"/>
        <end position="53"/>
    </location>
</feature>